<reference evidence="3" key="1">
    <citation type="submission" date="2021-02" db="EMBL/GenBank/DDBJ databases">
        <authorList>
            <person name="Nowell W R."/>
        </authorList>
    </citation>
    <scope>NUCLEOTIDE SEQUENCE</scope>
</reference>
<sequence>MTLFPLDLAESQKETLVTIADEIKQFDWEVGEYLFHDFIEYFQLPQIIRVSQPWDTNLVKNDILYLQSMYDRHLILSKSLLSDERTFILPDWFQGQCRVLSSNPTYKSRWWQFTNAMELLRFEMPREHIRLLRDTSALLLLPTNQTIPVLLKENTEVTLKRIEKSTTITNGKEMFVLGDKNDQEFLLDPTQATDSFHFATKILDDEFDKSYHKNTSENLFTLPEIIIRYELPLDIEIVSLADTIPIENFPTQLRLEKYSIAKSIIAVSIGDPNQPRILELSSLTQFSLQCVTCLTTGLPRDSTVDGTTRVFDENAYRQYESVREKLVQLLEDASIQYMRTPFVGDKEEVDCIAEVYNIGMQLKREEKNQTYTVIGDADSTTNESNNGQPSINNHPARFTVHLPVDFNSPYSSIMEVSEEEEDDHEVQPPAAATAATT</sequence>
<comment type="caution">
    <text evidence="3">The sequence shown here is derived from an EMBL/GenBank/DDBJ whole genome shotgun (WGS) entry which is preliminary data.</text>
</comment>
<feature type="region of interest" description="Disordered" evidence="1">
    <location>
        <begin position="415"/>
        <end position="437"/>
    </location>
</feature>
<evidence type="ECO:0000313" key="2">
    <source>
        <dbReference type="EMBL" id="CAF1067097.1"/>
    </source>
</evidence>
<dbReference type="EMBL" id="CAJNOM010000457">
    <property type="protein sequence ID" value="CAF1448838.1"/>
    <property type="molecule type" value="Genomic_DNA"/>
</dbReference>
<organism evidence="3 5">
    <name type="scientific">Adineta steineri</name>
    <dbReference type="NCBI Taxonomy" id="433720"/>
    <lineage>
        <taxon>Eukaryota</taxon>
        <taxon>Metazoa</taxon>
        <taxon>Spiralia</taxon>
        <taxon>Gnathifera</taxon>
        <taxon>Rotifera</taxon>
        <taxon>Eurotatoria</taxon>
        <taxon>Bdelloidea</taxon>
        <taxon>Adinetida</taxon>
        <taxon>Adinetidae</taxon>
        <taxon>Adineta</taxon>
    </lineage>
</organism>
<evidence type="ECO:0000313" key="3">
    <source>
        <dbReference type="EMBL" id="CAF1411035.1"/>
    </source>
</evidence>
<name>A0A815M019_9BILA</name>
<protein>
    <submittedName>
        <fullName evidence="3">Uncharacterized protein</fullName>
    </submittedName>
</protein>
<proteinExistence type="predicted"/>
<evidence type="ECO:0000256" key="1">
    <source>
        <dbReference type="SAM" id="MobiDB-lite"/>
    </source>
</evidence>
<evidence type="ECO:0000313" key="4">
    <source>
        <dbReference type="EMBL" id="CAF1448838.1"/>
    </source>
</evidence>
<accession>A0A815M019</accession>
<dbReference type="OrthoDB" id="10032496at2759"/>
<dbReference type="EMBL" id="CAJNOM010000390">
    <property type="protein sequence ID" value="CAF1411035.1"/>
    <property type="molecule type" value="Genomic_DNA"/>
</dbReference>
<dbReference type="AlphaFoldDB" id="A0A815M019"/>
<evidence type="ECO:0000313" key="5">
    <source>
        <dbReference type="Proteomes" id="UP000663832"/>
    </source>
</evidence>
<dbReference type="Proteomes" id="UP000663877">
    <property type="component" value="Unassembled WGS sequence"/>
</dbReference>
<gene>
    <name evidence="2" type="ORF">BJG266_LOCUS19494</name>
    <name evidence="3" type="ORF">QVE165_LOCUS37494</name>
    <name evidence="4" type="ORF">QVE165_LOCUS40148</name>
</gene>
<dbReference type="EMBL" id="CAJNOI010000105">
    <property type="protein sequence ID" value="CAF1067097.1"/>
    <property type="molecule type" value="Genomic_DNA"/>
</dbReference>
<dbReference type="Proteomes" id="UP000663832">
    <property type="component" value="Unassembled WGS sequence"/>
</dbReference>
<keyword evidence="5" id="KW-1185">Reference proteome</keyword>